<dbReference type="InterPro" id="IPR006519">
    <property type="entry name" value="Ribosomal_uL11_bac-typ"/>
</dbReference>
<evidence type="ECO:0000313" key="8">
    <source>
        <dbReference type="EMBL" id="KIY92584.1"/>
    </source>
</evidence>
<dbReference type="Pfam" id="PF00298">
    <property type="entry name" value="Ribosomal_L11"/>
    <property type="match status" value="1"/>
</dbReference>
<evidence type="ECO:0000256" key="2">
    <source>
        <dbReference type="ARBA" id="ARBA00022980"/>
    </source>
</evidence>
<dbReference type="FunFam" id="3.30.1550.10:FF:000005">
    <property type="entry name" value="50S ribosomal protein L11"/>
    <property type="match status" value="1"/>
</dbReference>
<feature type="domain" description="Large ribosomal subunit protein uL11 N-terminal" evidence="7">
    <location>
        <begin position="13"/>
        <end position="71"/>
    </location>
</feature>
<dbReference type="GO" id="GO:0070180">
    <property type="term" value="F:large ribosomal subunit rRNA binding"/>
    <property type="evidence" value="ECO:0007669"/>
    <property type="project" value="TreeGrafter"/>
</dbReference>
<organism evidence="8 9">
    <name type="scientific">Monoraphidium neglectum</name>
    <dbReference type="NCBI Taxonomy" id="145388"/>
    <lineage>
        <taxon>Eukaryota</taxon>
        <taxon>Viridiplantae</taxon>
        <taxon>Chlorophyta</taxon>
        <taxon>core chlorophytes</taxon>
        <taxon>Chlorophyceae</taxon>
        <taxon>CS clade</taxon>
        <taxon>Sphaeropleales</taxon>
        <taxon>Selenastraceae</taxon>
        <taxon>Monoraphidium</taxon>
    </lineage>
</organism>
<evidence type="ECO:0000256" key="3">
    <source>
        <dbReference type="ARBA" id="ARBA00023274"/>
    </source>
</evidence>
<name>A0A0D2LL59_9CHLO</name>
<keyword evidence="3 5" id="KW-0687">Ribonucleoprotein</keyword>
<dbReference type="HAMAP" id="MF_00736">
    <property type="entry name" value="Ribosomal_uL11"/>
    <property type="match status" value="1"/>
</dbReference>
<dbReference type="Proteomes" id="UP000054498">
    <property type="component" value="Unassembled WGS sequence"/>
</dbReference>
<dbReference type="PANTHER" id="PTHR11661">
    <property type="entry name" value="60S RIBOSOMAL PROTEIN L12"/>
    <property type="match status" value="1"/>
</dbReference>
<dbReference type="InterPro" id="IPR020783">
    <property type="entry name" value="Ribosomal_uL11_C"/>
</dbReference>
<dbReference type="Pfam" id="PF03946">
    <property type="entry name" value="Ribosomal_L11_N"/>
    <property type="match status" value="1"/>
</dbReference>
<dbReference type="SUPFAM" id="SSF54747">
    <property type="entry name" value="Ribosomal L11/L12e N-terminal domain"/>
    <property type="match status" value="1"/>
</dbReference>
<dbReference type="RefSeq" id="XP_013891604.1">
    <property type="nucleotide sequence ID" value="XM_014036150.1"/>
</dbReference>
<dbReference type="EMBL" id="KK105492">
    <property type="protein sequence ID" value="KIY92584.1"/>
    <property type="molecule type" value="Genomic_DNA"/>
</dbReference>
<dbReference type="AlphaFoldDB" id="A0A0D2LL59"/>
<dbReference type="SMART" id="SM00649">
    <property type="entry name" value="RL11"/>
    <property type="match status" value="1"/>
</dbReference>
<dbReference type="SUPFAM" id="SSF46906">
    <property type="entry name" value="Ribosomal protein L11, C-terminal domain"/>
    <property type="match status" value="1"/>
</dbReference>
<dbReference type="KEGG" id="mng:MNEG_15380"/>
<sequence>MAAAVKKKAVASIRLLINAGAAKPAPPVGPALGQAGLNIMAFCKDFNAKTAEFQSDVPLRVLISVYADKSYDWQLKMPPASFFIKRAAGLARGASQPGHESVANISLKHLYEIAKVKQQDMPGVPMKGVVRSLMYQCRSMGVGVVARPEDA</sequence>
<dbReference type="InterPro" id="IPR000911">
    <property type="entry name" value="Ribosomal_uL11"/>
</dbReference>
<evidence type="ECO:0000313" key="9">
    <source>
        <dbReference type="Proteomes" id="UP000054498"/>
    </source>
</evidence>
<dbReference type="Gene3D" id="3.30.1550.10">
    <property type="entry name" value="Ribosomal protein L11/L12, N-terminal domain"/>
    <property type="match status" value="1"/>
</dbReference>
<dbReference type="PANTHER" id="PTHR11661:SF1">
    <property type="entry name" value="LARGE RIBOSOMAL SUBUNIT PROTEIN UL11M"/>
    <property type="match status" value="1"/>
</dbReference>
<evidence type="ECO:0000259" key="6">
    <source>
        <dbReference type="Pfam" id="PF00298"/>
    </source>
</evidence>
<evidence type="ECO:0000259" key="7">
    <source>
        <dbReference type="Pfam" id="PF03946"/>
    </source>
</evidence>
<reference evidence="8 9" key="1">
    <citation type="journal article" date="2013" name="BMC Genomics">
        <title>Reconstruction of the lipid metabolism for the microalga Monoraphidium neglectum from its genome sequence reveals characteristics suitable for biofuel production.</title>
        <authorList>
            <person name="Bogen C."/>
            <person name="Al-Dilaimi A."/>
            <person name="Albersmeier A."/>
            <person name="Wichmann J."/>
            <person name="Grundmann M."/>
            <person name="Rupp O."/>
            <person name="Lauersen K.J."/>
            <person name="Blifernez-Klassen O."/>
            <person name="Kalinowski J."/>
            <person name="Goesmann A."/>
            <person name="Mussgnug J.H."/>
            <person name="Kruse O."/>
        </authorList>
    </citation>
    <scope>NUCLEOTIDE SEQUENCE [LARGE SCALE GENOMIC DNA]</scope>
    <source>
        <strain evidence="8 9">SAG 48.87</strain>
    </source>
</reference>
<dbReference type="InterPro" id="IPR020784">
    <property type="entry name" value="Ribosomal_uL11_N"/>
</dbReference>
<protein>
    <recommendedName>
        <fullName evidence="4">Large ribosomal subunit protein uL11m</fullName>
    </recommendedName>
</protein>
<evidence type="ECO:0000256" key="5">
    <source>
        <dbReference type="RuleBase" id="RU003978"/>
    </source>
</evidence>
<dbReference type="OrthoDB" id="1091498at2759"/>
<dbReference type="FunFam" id="1.10.10.250:FF:000003">
    <property type="entry name" value="Mitochondrial ribosomal protein L11"/>
    <property type="match status" value="1"/>
</dbReference>
<dbReference type="InterPro" id="IPR036796">
    <property type="entry name" value="Ribosomal_uL11_N_sf"/>
</dbReference>
<feature type="domain" description="Large ribosomal subunit protein uL11 C-terminal" evidence="6">
    <location>
        <begin position="76"/>
        <end position="144"/>
    </location>
</feature>
<keyword evidence="2 5" id="KW-0689">Ribosomal protein</keyword>
<evidence type="ECO:0000256" key="1">
    <source>
        <dbReference type="ARBA" id="ARBA00010537"/>
    </source>
</evidence>
<dbReference type="Gene3D" id="1.10.10.250">
    <property type="entry name" value="Ribosomal protein L11, C-terminal domain"/>
    <property type="match status" value="1"/>
</dbReference>
<proteinExistence type="inferred from homology"/>
<accession>A0A0D2LL59</accession>
<dbReference type="GO" id="GO:0015934">
    <property type="term" value="C:large ribosomal subunit"/>
    <property type="evidence" value="ECO:0007669"/>
    <property type="project" value="TreeGrafter"/>
</dbReference>
<gene>
    <name evidence="8" type="ORF">MNEG_15380</name>
</gene>
<dbReference type="GO" id="GO:0003735">
    <property type="term" value="F:structural constituent of ribosome"/>
    <property type="evidence" value="ECO:0007669"/>
    <property type="project" value="InterPro"/>
</dbReference>
<comment type="similarity">
    <text evidence="1 5">Belongs to the universal ribosomal protein uL11 family.</text>
</comment>
<dbReference type="GeneID" id="25733036"/>
<keyword evidence="9" id="KW-1185">Reference proteome</keyword>
<dbReference type="GO" id="GO:0006412">
    <property type="term" value="P:translation"/>
    <property type="evidence" value="ECO:0007669"/>
    <property type="project" value="InterPro"/>
</dbReference>
<dbReference type="STRING" id="145388.A0A0D2LL59"/>
<dbReference type="CDD" id="cd00349">
    <property type="entry name" value="Ribosomal_L11"/>
    <property type="match status" value="1"/>
</dbReference>
<dbReference type="NCBIfam" id="TIGR01632">
    <property type="entry name" value="L11_bact"/>
    <property type="match status" value="1"/>
</dbReference>
<evidence type="ECO:0000256" key="4">
    <source>
        <dbReference type="ARBA" id="ARBA00040104"/>
    </source>
</evidence>
<dbReference type="InterPro" id="IPR036769">
    <property type="entry name" value="Ribosomal_uL11_C_sf"/>
</dbReference>